<keyword evidence="4" id="KW-1185">Reference proteome</keyword>
<keyword evidence="1" id="KW-0175">Coiled coil</keyword>
<evidence type="ECO:0000259" key="2">
    <source>
        <dbReference type="Pfam" id="PF13185"/>
    </source>
</evidence>
<dbReference type="RefSeq" id="WP_285609211.1">
    <property type="nucleotide sequence ID" value="NZ_BSDC01000003.1"/>
</dbReference>
<evidence type="ECO:0000313" key="3">
    <source>
        <dbReference type="EMBL" id="GLH67800.1"/>
    </source>
</evidence>
<gene>
    <name evidence="3" type="ORF">GETHED_21640</name>
</gene>
<evidence type="ECO:0000313" key="4">
    <source>
        <dbReference type="Proteomes" id="UP001165044"/>
    </source>
</evidence>
<reference evidence="3" key="1">
    <citation type="journal article" date="2023" name="Antonie Van Leeuwenhoek">
        <title>Mesoterricola silvestris gen. nov., sp. nov., Mesoterricola sediminis sp. nov., Geothrix oryzae sp. nov., Geothrix edaphica sp. nov., Geothrix rubra sp. nov., and Geothrix limicola sp. nov., six novel members of Acidobacteriota isolated from soils.</title>
        <authorList>
            <person name="Itoh H."/>
            <person name="Sugisawa Y."/>
            <person name="Mise K."/>
            <person name="Xu Z."/>
            <person name="Kuniyasu M."/>
            <person name="Ushijima N."/>
            <person name="Kawano K."/>
            <person name="Kobayashi E."/>
            <person name="Shiratori Y."/>
            <person name="Masuda Y."/>
            <person name="Senoo K."/>
        </authorList>
    </citation>
    <scope>NUCLEOTIDE SEQUENCE</scope>
    <source>
        <strain evidence="3">Red802</strain>
    </source>
</reference>
<evidence type="ECO:0000256" key="1">
    <source>
        <dbReference type="SAM" id="Coils"/>
    </source>
</evidence>
<name>A0ABQ5Q091_9BACT</name>
<organism evidence="3 4">
    <name type="scientific">Geothrix edaphica</name>
    <dbReference type="NCBI Taxonomy" id="2927976"/>
    <lineage>
        <taxon>Bacteria</taxon>
        <taxon>Pseudomonadati</taxon>
        <taxon>Acidobacteriota</taxon>
        <taxon>Holophagae</taxon>
        <taxon>Holophagales</taxon>
        <taxon>Holophagaceae</taxon>
        <taxon>Geothrix</taxon>
    </lineage>
</organism>
<feature type="coiled-coil region" evidence="1">
    <location>
        <begin position="20"/>
        <end position="47"/>
    </location>
</feature>
<dbReference type="SUPFAM" id="SSF55781">
    <property type="entry name" value="GAF domain-like"/>
    <property type="match status" value="1"/>
</dbReference>
<dbReference type="EMBL" id="BSDC01000003">
    <property type="protein sequence ID" value="GLH67800.1"/>
    <property type="molecule type" value="Genomic_DNA"/>
</dbReference>
<comment type="caution">
    <text evidence="3">The sequence shown here is derived from an EMBL/GenBank/DDBJ whole genome shotgun (WGS) entry which is preliminary data.</text>
</comment>
<dbReference type="InterPro" id="IPR003018">
    <property type="entry name" value="GAF"/>
</dbReference>
<protein>
    <recommendedName>
        <fullName evidence="2">GAF domain-containing protein</fullName>
    </recommendedName>
</protein>
<dbReference type="Gene3D" id="3.30.450.40">
    <property type="match status" value="1"/>
</dbReference>
<dbReference type="Proteomes" id="UP001165044">
    <property type="component" value="Unassembled WGS sequence"/>
</dbReference>
<feature type="domain" description="GAF" evidence="2">
    <location>
        <begin position="62"/>
        <end position="204"/>
    </location>
</feature>
<dbReference type="Pfam" id="PF13185">
    <property type="entry name" value="GAF_2"/>
    <property type="match status" value="1"/>
</dbReference>
<dbReference type="InterPro" id="IPR029016">
    <property type="entry name" value="GAF-like_dom_sf"/>
</dbReference>
<proteinExistence type="predicted"/>
<sequence>MGLFGGKSRNQAPPGRDERLVQVEEENRALKSRLEETRELVRHLDQDRDLLLGAVERLRPGLSPRELGQALMEVCFKPLGLACFYVALADWDRDQLEFVLYHEGGRVRQHPSRRLSDRAGLSERVLSNRRAIYIRTMEEGQASGSLLTAAEQATGLIPHSWYGVPLGMGPRPTGLVSFQSFQTDAFSESRRRVMDALAALMSNCMSPQETLQRP</sequence>
<accession>A0ABQ5Q091</accession>